<evidence type="ECO:0000313" key="9">
    <source>
        <dbReference type="Proteomes" id="UP000184052"/>
    </source>
</evidence>
<name>A0A1M6BNF9_9FIRM</name>
<keyword evidence="9" id="KW-1185">Reference proteome</keyword>
<evidence type="ECO:0000256" key="2">
    <source>
        <dbReference type="ARBA" id="ARBA00022448"/>
    </source>
</evidence>
<dbReference type="Gene3D" id="1.20.1250.20">
    <property type="entry name" value="MFS general substrate transporter like domains"/>
    <property type="match status" value="2"/>
</dbReference>
<reference evidence="8 9" key="1">
    <citation type="submission" date="2016-11" db="EMBL/GenBank/DDBJ databases">
        <authorList>
            <person name="Jaros S."/>
            <person name="Januszkiewicz K."/>
            <person name="Wedrychowicz H."/>
        </authorList>
    </citation>
    <scope>NUCLEOTIDE SEQUENCE [LARGE SCALE GENOMIC DNA]</scope>
    <source>
        <strain evidence="8 9">DSM 17477</strain>
    </source>
</reference>
<feature type="transmembrane region" description="Helical" evidence="6">
    <location>
        <begin position="101"/>
        <end position="119"/>
    </location>
</feature>
<gene>
    <name evidence="8" type="ORF">SAMN02745751_00414</name>
</gene>
<dbReference type="InterPro" id="IPR020846">
    <property type="entry name" value="MFS_dom"/>
</dbReference>
<sequence length="399" mass="42759">MNQTDHSSKKNSYKQLVAVSVGHFTNDFFAGLIAPISLYFALKLDLNLTQQGILSIVMLVFASFFQPFFGLLSDKKGKPGHLIISIIWISVWISVSGIVNNFYLLVVVLALGSSASALFHTLGSTTAVSLGGTSKGTSLSVFMTVGGFSATVSSIVGLWIATTYGIEKIAFLMIPGCAAAACMYFLGIQNVKIDTEENQKNGKLAAKEHKKEKLNMSGRDMAWLVVLIYVSLIKVLSGRFIVTYGIQILTIKNFAYGAVLLTIHLFGRPVGTMVGGMLIDKIGDKRVFIIGMLASLVSLSMIGYGGSILAAIGVGSLGFSISFTNTVGVLMSHKIIPNSQSFATGIIMGIPGGIGSISMMIFSGIADVNGLIYSTRVMMIPLFIATVLTYFMVYRRKKA</sequence>
<dbReference type="InterPro" id="IPR036259">
    <property type="entry name" value="MFS_trans_sf"/>
</dbReference>
<dbReference type="GO" id="GO:0005886">
    <property type="term" value="C:plasma membrane"/>
    <property type="evidence" value="ECO:0007669"/>
    <property type="project" value="UniProtKB-SubCell"/>
</dbReference>
<dbReference type="STRING" id="1121476.SAMN02745751_00414"/>
<proteinExistence type="predicted"/>
<feature type="transmembrane region" description="Helical" evidence="6">
    <location>
        <begin position="254"/>
        <end position="275"/>
    </location>
</feature>
<dbReference type="EMBL" id="FQZL01000005">
    <property type="protein sequence ID" value="SHI50108.1"/>
    <property type="molecule type" value="Genomic_DNA"/>
</dbReference>
<dbReference type="Pfam" id="PF07690">
    <property type="entry name" value="MFS_1"/>
    <property type="match status" value="1"/>
</dbReference>
<dbReference type="Proteomes" id="UP000184052">
    <property type="component" value="Unassembled WGS sequence"/>
</dbReference>
<feature type="transmembrane region" description="Helical" evidence="6">
    <location>
        <begin position="221"/>
        <end position="242"/>
    </location>
</feature>
<evidence type="ECO:0000256" key="5">
    <source>
        <dbReference type="ARBA" id="ARBA00023136"/>
    </source>
</evidence>
<accession>A0A1M6BNF9</accession>
<dbReference type="PROSITE" id="PS50850">
    <property type="entry name" value="MFS"/>
    <property type="match status" value="1"/>
</dbReference>
<feature type="transmembrane region" description="Helical" evidence="6">
    <location>
        <begin position="168"/>
        <end position="186"/>
    </location>
</feature>
<evidence type="ECO:0000313" key="8">
    <source>
        <dbReference type="EMBL" id="SHI50108.1"/>
    </source>
</evidence>
<organism evidence="8 9">
    <name type="scientific">Dethiosulfatibacter aminovorans DSM 17477</name>
    <dbReference type="NCBI Taxonomy" id="1121476"/>
    <lineage>
        <taxon>Bacteria</taxon>
        <taxon>Bacillati</taxon>
        <taxon>Bacillota</taxon>
        <taxon>Tissierellia</taxon>
        <taxon>Dethiosulfatibacter</taxon>
    </lineage>
</organism>
<evidence type="ECO:0000259" key="7">
    <source>
        <dbReference type="PROSITE" id="PS50850"/>
    </source>
</evidence>
<keyword evidence="4 6" id="KW-1133">Transmembrane helix</keyword>
<keyword evidence="3 6" id="KW-0812">Transmembrane</keyword>
<keyword evidence="2" id="KW-0813">Transport</keyword>
<evidence type="ECO:0000256" key="1">
    <source>
        <dbReference type="ARBA" id="ARBA00004651"/>
    </source>
</evidence>
<feature type="transmembrane region" description="Helical" evidence="6">
    <location>
        <begin position="342"/>
        <end position="365"/>
    </location>
</feature>
<dbReference type="AlphaFoldDB" id="A0A1M6BNF9"/>
<protein>
    <submittedName>
        <fullName evidence="8">Sugar phosphate permease</fullName>
    </submittedName>
</protein>
<dbReference type="PANTHER" id="PTHR43129:SF1">
    <property type="entry name" value="FOSMIDOMYCIN RESISTANCE PROTEIN"/>
    <property type="match status" value="1"/>
</dbReference>
<feature type="transmembrane region" description="Helical" evidence="6">
    <location>
        <begin position="287"/>
        <end position="304"/>
    </location>
</feature>
<feature type="transmembrane region" description="Helical" evidence="6">
    <location>
        <begin position="139"/>
        <end position="162"/>
    </location>
</feature>
<feature type="domain" description="Major facilitator superfamily (MFS) profile" evidence="7">
    <location>
        <begin position="15"/>
        <end position="397"/>
    </location>
</feature>
<keyword evidence="5 6" id="KW-0472">Membrane</keyword>
<dbReference type="PANTHER" id="PTHR43129">
    <property type="entry name" value="FOSMIDOMYCIN RESISTANCE PROTEIN"/>
    <property type="match status" value="1"/>
</dbReference>
<dbReference type="GO" id="GO:0022857">
    <property type="term" value="F:transmembrane transporter activity"/>
    <property type="evidence" value="ECO:0007669"/>
    <property type="project" value="InterPro"/>
</dbReference>
<dbReference type="InterPro" id="IPR011701">
    <property type="entry name" value="MFS"/>
</dbReference>
<evidence type="ECO:0000256" key="6">
    <source>
        <dbReference type="SAM" id="Phobius"/>
    </source>
</evidence>
<comment type="subcellular location">
    <subcellularLocation>
        <location evidence="1">Cell membrane</location>
        <topology evidence="1">Multi-pass membrane protein</topology>
    </subcellularLocation>
</comment>
<feature type="transmembrane region" description="Helical" evidence="6">
    <location>
        <begin position="371"/>
        <end position="393"/>
    </location>
</feature>
<dbReference type="RefSeq" id="WP_073046388.1">
    <property type="nucleotide sequence ID" value="NZ_FQZL01000005.1"/>
</dbReference>
<feature type="transmembrane region" description="Helical" evidence="6">
    <location>
        <begin position="53"/>
        <end position="72"/>
    </location>
</feature>
<evidence type="ECO:0000256" key="3">
    <source>
        <dbReference type="ARBA" id="ARBA00022692"/>
    </source>
</evidence>
<evidence type="ECO:0000256" key="4">
    <source>
        <dbReference type="ARBA" id="ARBA00022989"/>
    </source>
</evidence>
<feature type="transmembrane region" description="Helical" evidence="6">
    <location>
        <begin position="16"/>
        <end position="41"/>
    </location>
</feature>
<feature type="transmembrane region" description="Helical" evidence="6">
    <location>
        <begin position="310"/>
        <end position="330"/>
    </location>
</feature>
<dbReference type="SUPFAM" id="SSF103473">
    <property type="entry name" value="MFS general substrate transporter"/>
    <property type="match status" value="1"/>
</dbReference>
<feature type="transmembrane region" description="Helical" evidence="6">
    <location>
        <begin position="79"/>
        <end position="95"/>
    </location>
</feature>